<keyword evidence="3" id="KW-1185">Reference proteome</keyword>
<dbReference type="InterPro" id="IPR003779">
    <property type="entry name" value="CMD-like"/>
</dbReference>
<reference evidence="2 3" key="1">
    <citation type="submission" date="2023-04" db="EMBL/GenBank/DDBJ databases">
        <title>Fusibacter bizertensis strain WBS, isolated from littoral bottom sediments of the Arctic seas - biochemical and genomic analysis.</title>
        <authorList>
            <person name="Brioukhanov A.L."/>
        </authorList>
    </citation>
    <scope>NUCLEOTIDE SEQUENCE [LARGE SCALE GENOMIC DNA]</scope>
    <source>
        <strain evidence="2 3">WBS</strain>
    </source>
</reference>
<evidence type="ECO:0000313" key="3">
    <source>
        <dbReference type="Proteomes" id="UP001158045"/>
    </source>
</evidence>
<dbReference type="PANTHER" id="PTHR34846:SF10">
    <property type="entry name" value="CYTOPLASMIC PROTEIN"/>
    <property type="match status" value="1"/>
</dbReference>
<dbReference type="Gene3D" id="1.20.1290.10">
    <property type="entry name" value="AhpD-like"/>
    <property type="match status" value="1"/>
</dbReference>
<dbReference type="SUPFAM" id="SSF69118">
    <property type="entry name" value="AhpD-like"/>
    <property type="match status" value="1"/>
</dbReference>
<proteinExistence type="predicted"/>
<name>A0ABT6NEA3_9FIRM</name>
<dbReference type="Proteomes" id="UP001158045">
    <property type="component" value="Unassembled WGS sequence"/>
</dbReference>
<sequence>MNAYIDPPKKIPFYIKLGLFFAKRATGKDLLPPRLLAWYPKAAISSGVMEALVAHGNPQKDLDAKILQLIRVQVSILTSCPFCIDMNANEFEKNGITEEELQGLSGVLDLDMIPSLSEREKLAIQYTRLMTQTPVEISEGFMKSIKATFTEKEIVVIVTTAAQVNYWARLIRALGIPSAGFMDRELDI</sequence>
<organism evidence="2 3">
    <name type="scientific">Fusibacter bizertensis</name>
    <dbReference type="NCBI Taxonomy" id="1488331"/>
    <lineage>
        <taxon>Bacteria</taxon>
        <taxon>Bacillati</taxon>
        <taxon>Bacillota</taxon>
        <taxon>Clostridia</taxon>
        <taxon>Eubacteriales</taxon>
        <taxon>Eubacteriales Family XII. Incertae Sedis</taxon>
        <taxon>Fusibacter</taxon>
    </lineage>
</organism>
<protein>
    <submittedName>
        <fullName evidence="2">Carboxymuconolactone decarboxylase family protein</fullName>
    </submittedName>
</protein>
<dbReference type="Pfam" id="PF02627">
    <property type="entry name" value="CMD"/>
    <property type="match status" value="1"/>
</dbReference>
<dbReference type="InterPro" id="IPR029032">
    <property type="entry name" value="AhpD-like"/>
</dbReference>
<evidence type="ECO:0000313" key="2">
    <source>
        <dbReference type="EMBL" id="MDH8678753.1"/>
    </source>
</evidence>
<dbReference type="RefSeq" id="WP_281094644.1">
    <property type="nucleotide sequence ID" value="NZ_JARYZI010000007.1"/>
</dbReference>
<feature type="domain" description="Carboxymuconolactone decarboxylase-like" evidence="1">
    <location>
        <begin position="59"/>
        <end position="105"/>
    </location>
</feature>
<evidence type="ECO:0000259" key="1">
    <source>
        <dbReference type="Pfam" id="PF02627"/>
    </source>
</evidence>
<gene>
    <name evidence="2" type="ORF">QE109_11375</name>
</gene>
<dbReference type="EMBL" id="JARYZI010000007">
    <property type="protein sequence ID" value="MDH8678753.1"/>
    <property type="molecule type" value="Genomic_DNA"/>
</dbReference>
<accession>A0ABT6NEA3</accession>
<comment type="caution">
    <text evidence="2">The sequence shown here is derived from an EMBL/GenBank/DDBJ whole genome shotgun (WGS) entry which is preliminary data.</text>
</comment>
<dbReference type="PANTHER" id="PTHR34846">
    <property type="entry name" value="4-CARBOXYMUCONOLACTONE DECARBOXYLASE FAMILY PROTEIN (AFU_ORTHOLOGUE AFUA_6G11590)"/>
    <property type="match status" value="1"/>
</dbReference>